<dbReference type="OrthoDB" id="408973at2759"/>
<dbReference type="InterPro" id="IPR029068">
    <property type="entry name" value="Glyas_Bleomycin-R_OHBP_Dase"/>
</dbReference>
<dbReference type="Pfam" id="PF13468">
    <property type="entry name" value="Glyoxalase_3"/>
    <property type="match status" value="1"/>
</dbReference>
<dbReference type="Proteomes" id="UP000240883">
    <property type="component" value="Unassembled WGS sequence"/>
</dbReference>
<dbReference type="PANTHER" id="PTHR40265:SF1">
    <property type="entry name" value="GLYOXALASE-LIKE DOMAIN-CONTAINING PROTEIN"/>
    <property type="match status" value="1"/>
</dbReference>
<gene>
    <name evidence="2" type="ORF">BS50DRAFT_568964</name>
</gene>
<organism evidence="2 3">
    <name type="scientific">Corynespora cassiicola Philippines</name>
    <dbReference type="NCBI Taxonomy" id="1448308"/>
    <lineage>
        <taxon>Eukaryota</taxon>
        <taxon>Fungi</taxon>
        <taxon>Dikarya</taxon>
        <taxon>Ascomycota</taxon>
        <taxon>Pezizomycotina</taxon>
        <taxon>Dothideomycetes</taxon>
        <taxon>Pleosporomycetidae</taxon>
        <taxon>Pleosporales</taxon>
        <taxon>Corynesporascaceae</taxon>
        <taxon>Corynespora</taxon>
    </lineage>
</organism>
<reference evidence="2 3" key="1">
    <citation type="journal article" date="2018" name="Front. Microbiol.">
        <title>Genome-Wide Analysis of Corynespora cassiicola Leaf Fall Disease Putative Effectors.</title>
        <authorList>
            <person name="Lopez D."/>
            <person name="Ribeiro S."/>
            <person name="Label P."/>
            <person name="Fumanal B."/>
            <person name="Venisse J.S."/>
            <person name="Kohler A."/>
            <person name="de Oliveira R.R."/>
            <person name="Labutti K."/>
            <person name="Lipzen A."/>
            <person name="Lail K."/>
            <person name="Bauer D."/>
            <person name="Ohm R.A."/>
            <person name="Barry K.W."/>
            <person name="Spatafora J."/>
            <person name="Grigoriev I.V."/>
            <person name="Martin F.M."/>
            <person name="Pujade-Renaud V."/>
        </authorList>
    </citation>
    <scope>NUCLEOTIDE SEQUENCE [LARGE SCALE GENOMIC DNA]</scope>
    <source>
        <strain evidence="2 3">Philippines</strain>
    </source>
</reference>
<name>A0A2T2P6X8_CORCC</name>
<keyword evidence="3" id="KW-1185">Reference proteome</keyword>
<dbReference type="InterPro" id="IPR025870">
    <property type="entry name" value="Glyoxalase-like_dom"/>
</dbReference>
<evidence type="ECO:0000313" key="3">
    <source>
        <dbReference type="Proteomes" id="UP000240883"/>
    </source>
</evidence>
<protein>
    <recommendedName>
        <fullName evidence="1">Glyoxalase-like domain-containing protein</fullName>
    </recommendedName>
</protein>
<evidence type="ECO:0000259" key="1">
    <source>
        <dbReference type="Pfam" id="PF13468"/>
    </source>
</evidence>
<sequence>MAHPQLDHLILFLPSDPATGLPAIPSFFQSNFTLTPGGTHADGLTSNTLILLADGVYIELISFINPDSASEAIQHHWWGPDAQRQGWADWCLTTPPSTSAEHNFAALKAKGLAYQEPRKGARKRADGVEVRWAVTFPEGADGGQAVRGQVPFWCHDDTPREVRVPGTAERVGHASGVLGVKRLSVVVRDQERLDEVRRTHQGLFGDENAVAVGDEVRFEVGRVKDVAGLERGATIVLRLPRNEAEAGKVKERGFWYGDVVLAAKKDGKEKGAVERVDGEAENDVDGIWVEYV</sequence>
<dbReference type="EMBL" id="KZ678129">
    <property type="protein sequence ID" value="PSN73422.1"/>
    <property type="molecule type" value="Genomic_DNA"/>
</dbReference>
<accession>A0A2T2P6X8</accession>
<dbReference type="Gene3D" id="3.10.180.10">
    <property type="entry name" value="2,3-Dihydroxybiphenyl 1,2-Dioxygenase, domain 1"/>
    <property type="match status" value="1"/>
</dbReference>
<dbReference type="AlphaFoldDB" id="A0A2T2P6X8"/>
<proteinExistence type="predicted"/>
<dbReference type="PANTHER" id="PTHR40265">
    <property type="entry name" value="BLL2707 PROTEIN"/>
    <property type="match status" value="1"/>
</dbReference>
<evidence type="ECO:0000313" key="2">
    <source>
        <dbReference type="EMBL" id="PSN73422.1"/>
    </source>
</evidence>
<feature type="domain" description="Glyoxalase-like" evidence="1">
    <location>
        <begin position="6"/>
        <end position="195"/>
    </location>
</feature>